<feature type="transmembrane region" description="Helical" evidence="4">
    <location>
        <begin position="255"/>
        <end position="275"/>
    </location>
</feature>
<organism evidence="5 6">
    <name type="scientific">Cercophora newfieldiana</name>
    <dbReference type="NCBI Taxonomy" id="92897"/>
    <lineage>
        <taxon>Eukaryota</taxon>
        <taxon>Fungi</taxon>
        <taxon>Dikarya</taxon>
        <taxon>Ascomycota</taxon>
        <taxon>Pezizomycotina</taxon>
        <taxon>Sordariomycetes</taxon>
        <taxon>Sordariomycetidae</taxon>
        <taxon>Sordariales</taxon>
        <taxon>Lasiosphaeriaceae</taxon>
        <taxon>Cercophora</taxon>
    </lineage>
</organism>
<proteinExistence type="inferred from homology"/>
<keyword evidence="6" id="KW-1185">Reference proteome</keyword>
<dbReference type="PANTHER" id="PTHR11360">
    <property type="entry name" value="MONOCARBOXYLATE TRANSPORTER"/>
    <property type="match status" value="1"/>
</dbReference>
<dbReference type="InterPro" id="IPR050327">
    <property type="entry name" value="Proton-linked_MCT"/>
</dbReference>
<dbReference type="InterPro" id="IPR011701">
    <property type="entry name" value="MFS"/>
</dbReference>
<feature type="transmembrane region" description="Helical" evidence="4">
    <location>
        <begin position="345"/>
        <end position="364"/>
    </location>
</feature>
<comment type="subcellular location">
    <subcellularLocation>
        <location evidence="1">Membrane</location>
        <topology evidence="1">Multi-pass membrane protein</topology>
    </subcellularLocation>
</comment>
<feature type="transmembrane region" description="Helical" evidence="4">
    <location>
        <begin position="152"/>
        <end position="169"/>
    </location>
</feature>
<feature type="transmembrane region" description="Helical" evidence="4">
    <location>
        <begin position="90"/>
        <end position="112"/>
    </location>
</feature>
<gene>
    <name evidence="5" type="ORF">B0T16DRAFT_446091</name>
</gene>
<evidence type="ECO:0000256" key="2">
    <source>
        <dbReference type="ARBA" id="ARBA00006727"/>
    </source>
</evidence>
<comment type="caution">
    <text evidence="5">The sequence shown here is derived from an EMBL/GenBank/DDBJ whole genome shotgun (WGS) entry which is preliminary data.</text>
</comment>
<keyword evidence="4" id="KW-0472">Membrane</keyword>
<protein>
    <submittedName>
        <fullName evidence="5">Major facilitator superfamily domain-containing protein</fullName>
    </submittedName>
</protein>
<evidence type="ECO:0000256" key="3">
    <source>
        <dbReference type="SAM" id="MobiDB-lite"/>
    </source>
</evidence>
<feature type="transmembrane region" description="Helical" evidence="4">
    <location>
        <begin position="124"/>
        <end position="146"/>
    </location>
</feature>
<dbReference type="Pfam" id="PF07690">
    <property type="entry name" value="MFS_1"/>
    <property type="match status" value="1"/>
</dbReference>
<feature type="transmembrane region" description="Helical" evidence="4">
    <location>
        <begin position="211"/>
        <end position="230"/>
    </location>
</feature>
<sequence length="411" mass="44222">MSTATSTIELQRVGTPPHEIEEGSPSPEGRHEFPVLPPVDGGKDAWLFLGACFMIEALNPDLPQPGFPFAFGVFQNYYTTHEPFAGSNNIPLIGTCAMGIMYISAPLVMGMLQRFPIQGRWSPIFGLLLMCLSLALSSFSTTVTHLIATQGVLYALGGSIAYSPCIIYLDEWFTRRKGLAYGVMWSGTGLAGVILPLLLEHLLQQYGYQTTLRIFGSLIFVCTAPLVYFVRPRVPAAQRSHTKPFSFAFVISPRFLLYQLFNSIEAVGFFLPGIYLPSYASSVLGAGNFPSALSVLLLNVASVFGCVAMGSLIDRLHVTTCILVSTAGATLGTFLLWGFAGNLAVLYVFAVVYGLFAGSFTSAWPGIMREITSVRDGSSKADPSMVFAFLALGRGVGNVVSGPLSEALVPM</sequence>
<evidence type="ECO:0000256" key="1">
    <source>
        <dbReference type="ARBA" id="ARBA00004141"/>
    </source>
</evidence>
<name>A0AA39Y6X1_9PEZI</name>
<evidence type="ECO:0000313" key="6">
    <source>
        <dbReference type="Proteomes" id="UP001174936"/>
    </source>
</evidence>
<feature type="transmembrane region" description="Helical" evidence="4">
    <location>
        <begin position="178"/>
        <end position="199"/>
    </location>
</feature>
<dbReference type="GO" id="GO:0016020">
    <property type="term" value="C:membrane"/>
    <property type="evidence" value="ECO:0007669"/>
    <property type="project" value="UniProtKB-SubCell"/>
</dbReference>
<evidence type="ECO:0000256" key="4">
    <source>
        <dbReference type="SAM" id="Phobius"/>
    </source>
</evidence>
<keyword evidence="4" id="KW-1133">Transmembrane helix</keyword>
<dbReference type="AlphaFoldDB" id="A0AA39Y6X1"/>
<dbReference type="GO" id="GO:0022857">
    <property type="term" value="F:transmembrane transporter activity"/>
    <property type="evidence" value="ECO:0007669"/>
    <property type="project" value="InterPro"/>
</dbReference>
<dbReference type="SUPFAM" id="SSF103473">
    <property type="entry name" value="MFS general substrate transporter"/>
    <property type="match status" value="1"/>
</dbReference>
<feature type="region of interest" description="Disordered" evidence="3">
    <location>
        <begin position="1"/>
        <end position="31"/>
    </location>
</feature>
<dbReference type="EMBL" id="JAULSV010000004">
    <property type="protein sequence ID" value="KAK0645972.1"/>
    <property type="molecule type" value="Genomic_DNA"/>
</dbReference>
<keyword evidence="4" id="KW-0812">Transmembrane</keyword>
<dbReference type="Gene3D" id="1.20.1250.20">
    <property type="entry name" value="MFS general substrate transporter like domains"/>
    <property type="match status" value="2"/>
</dbReference>
<reference evidence="5" key="1">
    <citation type="submission" date="2023-06" db="EMBL/GenBank/DDBJ databases">
        <title>Genome-scale phylogeny and comparative genomics of the fungal order Sordariales.</title>
        <authorList>
            <consortium name="Lawrence Berkeley National Laboratory"/>
            <person name="Hensen N."/>
            <person name="Bonometti L."/>
            <person name="Westerberg I."/>
            <person name="Brannstrom I.O."/>
            <person name="Guillou S."/>
            <person name="Cros-Aarteil S."/>
            <person name="Calhoun S."/>
            <person name="Haridas S."/>
            <person name="Kuo A."/>
            <person name="Mondo S."/>
            <person name="Pangilinan J."/>
            <person name="Riley R."/>
            <person name="Labutti K."/>
            <person name="Andreopoulos B."/>
            <person name="Lipzen A."/>
            <person name="Chen C."/>
            <person name="Yanf M."/>
            <person name="Daum C."/>
            <person name="Ng V."/>
            <person name="Clum A."/>
            <person name="Steindorff A."/>
            <person name="Ohm R."/>
            <person name="Martin F."/>
            <person name="Silar P."/>
            <person name="Natvig D."/>
            <person name="Lalanne C."/>
            <person name="Gautier V."/>
            <person name="Ament-Velasquez S.L."/>
            <person name="Kruys A."/>
            <person name="Hutchinson M.I."/>
            <person name="Powell A.J."/>
            <person name="Barry K."/>
            <person name="Miller A.N."/>
            <person name="Grigoriev I.V."/>
            <person name="Debuchy R."/>
            <person name="Gladieux P."/>
            <person name="Thoren M.H."/>
            <person name="Johannesson H."/>
        </authorList>
    </citation>
    <scope>NUCLEOTIDE SEQUENCE</scope>
    <source>
        <strain evidence="5">SMH2532-1</strain>
    </source>
</reference>
<dbReference type="InterPro" id="IPR036259">
    <property type="entry name" value="MFS_trans_sf"/>
</dbReference>
<feature type="transmembrane region" description="Helical" evidence="4">
    <location>
        <begin position="320"/>
        <end position="339"/>
    </location>
</feature>
<dbReference type="PANTHER" id="PTHR11360:SF287">
    <property type="entry name" value="MFS MONOCARBOXYLATE TRANSPORTER"/>
    <property type="match status" value="1"/>
</dbReference>
<evidence type="ECO:0000313" key="5">
    <source>
        <dbReference type="EMBL" id="KAK0645972.1"/>
    </source>
</evidence>
<comment type="similarity">
    <text evidence="2">Belongs to the major facilitator superfamily. Monocarboxylate porter (TC 2.A.1.13) family.</text>
</comment>
<accession>A0AA39Y6X1</accession>
<dbReference type="Proteomes" id="UP001174936">
    <property type="component" value="Unassembled WGS sequence"/>
</dbReference>
<feature type="transmembrane region" description="Helical" evidence="4">
    <location>
        <begin position="295"/>
        <end position="313"/>
    </location>
</feature>